<dbReference type="GeneID" id="93732855"/>
<dbReference type="GO" id="GO:0005829">
    <property type="term" value="C:cytosol"/>
    <property type="evidence" value="ECO:0007669"/>
    <property type="project" value="TreeGrafter"/>
</dbReference>
<feature type="region of interest" description="Disordered" evidence="3">
    <location>
        <begin position="281"/>
        <end position="360"/>
    </location>
</feature>
<dbReference type="RefSeq" id="WP_003959532.1">
    <property type="nucleotide sequence ID" value="NZ_CM000913.1"/>
</dbReference>
<dbReference type="GO" id="GO:0000287">
    <property type="term" value="F:magnesium ion binding"/>
    <property type="evidence" value="ECO:0007669"/>
    <property type="project" value="InterPro"/>
</dbReference>
<dbReference type="SUPFAM" id="SSF56214">
    <property type="entry name" value="4'-phosphopantetheinyl transferase"/>
    <property type="match status" value="2"/>
</dbReference>
<proteinExistence type="inferred from homology"/>
<dbReference type="STRING" id="1901.BB341_25580"/>
<gene>
    <name evidence="5" type="ORF">SCLAV_0457</name>
</gene>
<evidence type="ECO:0000256" key="2">
    <source>
        <dbReference type="ARBA" id="ARBA00022679"/>
    </source>
</evidence>
<keyword evidence="6" id="KW-1185">Reference proteome</keyword>
<dbReference type="eggNOG" id="COG2091">
    <property type="taxonomic scope" value="Bacteria"/>
</dbReference>
<feature type="compositionally biased region" description="Low complexity" evidence="3">
    <location>
        <begin position="325"/>
        <end position="347"/>
    </location>
</feature>
<dbReference type="EMBL" id="CM000913">
    <property type="protein sequence ID" value="EFG05533.1"/>
    <property type="molecule type" value="Genomic_DNA"/>
</dbReference>
<feature type="compositionally biased region" description="Pro residues" evidence="3">
    <location>
        <begin position="306"/>
        <end position="324"/>
    </location>
</feature>
<evidence type="ECO:0000256" key="1">
    <source>
        <dbReference type="ARBA" id="ARBA00010990"/>
    </source>
</evidence>
<evidence type="ECO:0000313" key="5">
    <source>
        <dbReference type="EMBL" id="EFG05533.1"/>
    </source>
</evidence>
<protein>
    <submittedName>
        <fullName evidence="5">4'-phosphopantetheinyl transferase</fullName>
    </submittedName>
</protein>
<dbReference type="PANTHER" id="PTHR12215:SF10">
    <property type="entry name" value="L-AMINOADIPATE-SEMIALDEHYDE DEHYDROGENASE-PHOSPHOPANTETHEINYL TRANSFERASE"/>
    <property type="match status" value="1"/>
</dbReference>
<dbReference type="InterPro" id="IPR050559">
    <property type="entry name" value="P-Pant_transferase_sf"/>
</dbReference>
<dbReference type="GO" id="GO:0019878">
    <property type="term" value="P:lysine biosynthetic process via aminoadipic acid"/>
    <property type="evidence" value="ECO:0007669"/>
    <property type="project" value="TreeGrafter"/>
</dbReference>
<organism evidence="5 6">
    <name type="scientific">Streptomyces clavuligerus</name>
    <dbReference type="NCBI Taxonomy" id="1901"/>
    <lineage>
        <taxon>Bacteria</taxon>
        <taxon>Bacillati</taxon>
        <taxon>Actinomycetota</taxon>
        <taxon>Actinomycetes</taxon>
        <taxon>Kitasatosporales</taxon>
        <taxon>Streptomycetaceae</taxon>
        <taxon>Streptomyces</taxon>
    </lineage>
</organism>
<dbReference type="PANTHER" id="PTHR12215">
    <property type="entry name" value="PHOSPHOPANTETHEINE TRANSFERASE"/>
    <property type="match status" value="1"/>
</dbReference>
<dbReference type="InterPro" id="IPR037143">
    <property type="entry name" value="4-PPantetheinyl_Trfase_dom_sf"/>
</dbReference>
<dbReference type="OrthoDB" id="190168at2"/>
<evidence type="ECO:0000256" key="3">
    <source>
        <dbReference type="SAM" id="MobiDB-lite"/>
    </source>
</evidence>
<comment type="similarity">
    <text evidence="1">Belongs to the P-Pant transferase superfamily. Gsp/Sfp/HetI/AcpT family.</text>
</comment>
<reference evidence="5 6" key="1">
    <citation type="journal article" date="2010" name="Genome Biol. Evol.">
        <title>The sequence of a 1.8-mb bacterial linear plasmid reveals a rich evolutionary reservoir of secondary metabolic pathways.</title>
        <authorList>
            <person name="Medema M.H."/>
            <person name="Trefzer A."/>
            <person name="Kovalchuk A."/>
            <person name="van den Berg M."/>
            <person name="Mueller U."/>
            <person name="Heijne W."/>
            <person name="Wu L."/>
            <person name="Alam M.T."/>
            <person name="Ronning C.M."/>
            <person name="Nierman W.C."/>
            <person name="Bovenberg R.A.L."/>
            <person name="Breitling R."/>
            <person name="Takano E."/>
        </authorList>
    </citation>
    <scope>NUCLEOTIDE SEQUENCE [LARGE SCALE GENOMIC DNA]</scope>
    <source>
        <strain evidence="6">ATCC 27064 / DSM 738 / JCM 4710 / NBRC 13307 / NCIMB 12785 / NRRL 3585 / VKM Ac-602</strain>
    </source>
</reference>
<accession>E2Q9B3</accession>
<keyword evidence="2 5" id="KW-0808">Transferase</keyword>
<dbReference type="AlphaFoldDB" id="E2Q9B3"/>
<dbReference type="Gene3D" id="3.90.470.20">
    <property type="entry name" value="4'-phosphopantetheinyl transferase domain"/>
    <property type="match status" value="2"/>
</dbReference>
<evidence type="ECO:0000313" key="6">
    <source>
        <dbReference type="Proteomes" id="UP000002357"/>
    </source>
</evidence>
<evidence type="ECO:0000259" key="4">
    <source>
        <dbReference type="Pfam" id="PF01648"/>
    </source>
</evidence>
<dbReference type="Pfam" id="PF01648">
    <property type="entry name" value="ACPS"/>
    <property type="match status" value="1"/>
</dbReference>
<dbReference type="KEGG" id="sclf:BB341_25580"/>
<name>E2Q9B3_STRCL</name>
<feature type="domain" description="4'-phosphopantetheinyl transferase" evidence="4">
    <location>
        <begin position="142"/>
        <end position="247"/>
    </location>
</feature>
<dbReference type="InterPro" id="IPR008278">
    <property type="entry name" value="4-PPantetheinyl_Trfase_dom"/>
</dbReference>
<sequence length="360" mass="38092">MTARRGTASRPSFGEPVKISGRDGAWDRVRADLEQHSVAVLHARLADWQPDQTGGPRLRALLGRDWERYLEMTHPDVRTRFAASRVLLKFAAAVALRVPPQVIELGYGPTGRPYLRGCDAVDISLSHTEDLLLIGLTTRGLIGVDAERADRPLYTRGLHRHVCTPHELGALSRLAPEERGPALVRLWTLKEAYSKAIGQGLRFRFTDFGFGPDGRLDRVLTPDGAPGTGVEWEFRTFSVDGGYAVSVAVSDTGLGGVEDTAAGTMLDPHVVALLTETLAEEPPDTADSPAGAGGPDLPGSWGPPGAWDPPSAPGPVRPSAPPVPVGSRAAAEAAPVPMAPAAPVGTAGERGGWARDAFAV</sequence>
<dbReference type="GO" id="GO:0008897">
    <property type="term" value="F:holo-[acyl-carrier-protein] synthase activity"/>
    <property type="evidence" value="ECO:0007669"/>
    <property type="project" value="InterPro"/>
</dbReference>
<dbReference type="Proteomes" id="UP000002357">
    <property type="component" value="Chromosome"/>
</dbReference>